<name>A0AAD6Z623_9AGAR</name>
<evidence type="ECO:0000259" key="1">
    <source>
        <dbReference type="Pfam" id="PF20703"/>
    </source>
</evidence>
<organism evidence="2 3">
    <name type="scientific">Mycena albidolilacea</name>
    <dbReference type="NCBI Taxonomy" id="1033008"/>
    <lineage>
        <taxon>Eukaryota</taxon>
        <taxon>Fungi</taxon>
        <taxon>Dikarya</taxon>
        <taxon>Basidiomycota</taxon>
        <taxon>Agaricomycotina</taxon>
        <taxon>Agaricomycetes</taxon>
        <taxon>Agaricomycetidae</taxon>
        <taxon>Agaricales</taxon>
        <taxon>Marasmiineae</taxon>
        <taxon>Mycenaceae</taxon>
        <taxon>Mycena</taxon>
    </lineage>
</organism>
<protein>
    <recommendedName>
        <fullName evidence="1">Novel STAND NTPase 1 domain-containing protein</fullName>
    </recommendedName>
</protein>
<dbReference type="InterPro" id="IPR027417">
    <property type="entry name" value="P-loop_NTPase"/>
</dbReference>
<proteinExistence type="predicted"/>
<dbReference type="PANTHER" id="PTHR47691:SF3">
    <property type="entry name" value="HTH-TYPE TRANSCRIPTIONAL REGULATOR RV0890C-RELATED"/>
    <property type="match status" value="1"/>
</dbReference>
<accession>A0AAD6Z623</accession>
<comment type="caution">
    <text evidence="2">The sequence shown here is derived from an EMBL/GenBank/DDBJ whole genome shotgun (WGS) entry which is preliminary data.</text>
</comment>
<sequence>MPRQSTVKELRISNIVGTLHKIYVFLEAQQDGNKLKYLFHHNEMQNLLQGCHAGLAQAAEAFKITTRPAMISEINAIKETTQCMHEELLELIQTQSDASTTSDRSSPGHSRLSVRQVYWGPNDSKHSSTSFSLLPSKPKIFHGRESEVENIMKMLSQESPRIAILGGGGMGKTSLARVVLHHPDTVAKFEDIFFVSAESATTSIELAALIGLHVGLNPGTDLTRPVVLYFSHKPSCLLVLDNLETVWEPIQSQGGIEEFLALLTEVKHLALIITMRGAERPAKVQWTHPFLLPLQPLSAEASQQTFMEITDSIYRKEEMEEILQFTDNMPLAVDLMAHLADYEGLSSVLARWDTEKTLLLSVGYDQKSNLDASIQLSLSSPRITSNGKELLSLLSILPDGLSDAELVQSKFPIPNILGCKAVLLATSLAYQDSNQRLRSLMPVREHVQQFFPPSTALVKCLHNLFHALLELYQKYKGEQWAPVINQITQNLANLQEVLQRGLYDNTLNFRDTIYSILTLCSFHRITGRGPLALVQRIQPIVSQLDDHHVKIQFMIQVLLAYSYYPTVDGEQIITAAISILELVNNPLLESKFYQAVGDYFLDSRFDPPQAMQFYQKALKVAKMCPDSSLRYNILMRIAWLQFVTGEYCTPQVHASEAQRLSQLSANLYHEARALHIEAMCLISLGNLKQSANQLHRSRVMLGICGLADGKLDHQIVIAQGEIHLQKSEYAEARNIYNHIVETNSPEQDSLSYAVSLISIANINTLCGDTVNAYCKLNKAKDIFQLQNYRPGIIYSTIFEANVELREEKFDSAKVKFLECLHLAWGTYNHGESFCLERLADIGAWPASEWDTRWPVMYCGHAYKSKDKVALHKALLSLGDVFVATKCDETATNLYIVALEGFTHMDIHQSRAQCMVRLGDLASKEGHTSKAIGFWMAACPLFERSLQIKDVAWIDIKLSTVNKAHQKSLLQLTTVNALDWALNREMSEIQNFKTICVDASSEGVFSTSEITSC</sequence>
<dbReference type="SUPFAM" id="SSF48452">
    <property type="entry name" value="TPR-like"/>
    <property type="match status" value="1"/>
</dbReference>
<dbReference type="AlphaFoldDB" id="A0AAD6Z623"/>
<dbReference type="Pfam" id="PF20703">
    <property type="entry name" value="nSTAND1"/>
    <property type="match status" value="1"/>
</dbReference>
<dbReference type="Proteomes" id="UP001218218">
    <property type="component" value="Unassembled WGS sequence"/>
</dbReference>
<dbReference type="InterPro" id="IPR011990">
    <property type="entry name" value="TPR-like_helical_dom_sf"/>
</dbReference>
<evidence type="ECO:0000313" key="2">
    <source>
        <dbReference type="EMBL" id="KAJ7309398.1"/>
    </source>
</evidence>
<dbReference type="SUPFAM" id="SSF52540">
    <property type="entry name" value="P-loop containing nucleoside triphosphate hydrolases"/>
    <property type="match status" value="1"/>
</dbReference>
<dbReference type="EMBL" id="JARIHO010000081">
    <property type="protein sequence ID" value="KAJ7309398.1"/>
    <property type="molecule type" value="Genomic_DNA"/>
</dbReference>
<dbReference type="PANTHER" id="PTHR47691">
    <property type="entry name" value="REGULATOR-RELATED"/>
    <property type="match status" value="1"/>
</dbReference>
<evidence type="ECO:0000313" key="3">
    <source>
        <dbReference type="Proteomes" id="UP001218218"/>
    </source>
</evidence>
<reference evidence="2" key="1">
    <citation type="submission" date="2023-03" db="EMBL/GenBank/DDBJ databases">
        <title>Massive genome expansion in bonnet fungi (Mycena s.s.) driven by repeated elements and novel gene families across ecological guilds.</title>
        <authorList>
            <consortium name="Lawrence Berkeley National Laboratory"/>
            <person name="Harder C.B."/>
            <person name="Miyauchi S."/>
            <person name="Viragh M."/>
            <person name="Kuo A."/>
            <person name="Thoen E."/>
            <person name="Andreopoulos B."/>
            <person name="Lu D."/>
            <person name="Skrede I."/>
            <person name="Drula E."/>
            <person name="Henrissat B."/>
            <person name="Morin E."/>
            <person name="Kohler A."/>
            <person name="Barry K."/>
            <person name="LaButti K."/>
            <person name="Morin E."/>
            <person name="Salamov A."/>
            <person name="Lipzen A."/>
            <person name="Mereny Z."/>
            <person name="Hegedus B."/>
            <person name="Baldrian P."/>
            <person name="Stursova M."/>
            <person name="Weitz H."/>
            <person name="Taylor A."/>
            <person name="Grigoriev I.V."/>
            <person name="Nagy L.G."/>
            <person name="Martin F."/>
            <person name="Kauserud H."/>
        </authorList>
    </citation>
    <scope>NUCLEOTIDE SEQUENCE</scope>
    <source>
        <strain evidence="2">CBHHK002</strain>
    </source>
</reference>
<keyword evidence="3" id="KW-1185">Reference proteome</keyword>
<dbReference type="Gene3D" id="1.25.40.10">
    <property type="entry name" value="Tetratricopeptide repeat domain"/>
    <property type="match status" value="2"/>
</dbReference>
<dbReference type="Gene3D" id="3.40.50.300">
    <property type="entry name" value="P-loop containing nucleotide triphosphate hydrolases"/>
    <property type="match status" value="1"/>
</dbReference>
<feature type="domain" description="Novel STAND NTPase 1" evidence="1">
    <location>
        <begin position="137"/>
        <end position="276"/>
    </location>
</feature>
<gene>
    <name evidence="2" type="ORF">DFH08DRAFT_1049596</name>
</gene>
<dbReference type="InterPro" id="IPR049052">
    <property type="entry name" value="nSTAND1"/>
</dbReference>